<proteinExistence type="predicted"/>
<protein>
    <recommendedName>
        <fullName evidence="3">C1q domain-containing protein</fullName>
    </recommendedName>
</protein>
<organism evidence="1 2">
    <name type="scientific">Dysgonomonas capnocytophagoides</name>
    <dbReference type="NCBI Taxonomy" id="45254"/>
    <lineage>
        <taxon>Bacteria</taxon>
        <taxon>Pseudomonadati</taxon>
        <taxon>Bacteroidota</taxon>
        <taxon>Bacteroidia</taxon>
        <taxon>Bacteroidales</taxon>
        <taxon>Dysgonomonadaceae</taxon>
        <taxon>Dysgonomonas</taxon>
    </lineage>
</organism>
<dbReference type="OrthoDB" id="1345111at2"/>
<dbReference type="SUPFAM" id="SSF49842">
    <property type="entry name" value="TNF-like"/>
    <property type="match status" value="1"/>
</dbReference>
<evidence type="ECO:0000313" key="1">
    <source>
        <dbReference type="EMBL" id="TFD92159.1"/>
    </source>
</evidence>
<accession>A0A4Y8KYW2</accession>
<evidence type="ECO:0008006" key="3">
    <source>
        <dbReference type="Google" id="ProtNLM"/>
    </source>
</evidence>
<dbReference type="AlphaFoldDB" id="A0A4Y8KYW2"/>
<dbReference type="Gene3D" id="2.60.120.40">
    <property type="match status" value="1"/>
</dbReference>
<comment type="caution">
    <text evidence="1">The sequence shown here is derived from an EMBL/GenBank/DDBJ whole genome shotgun (WGS) entry which is preliminary data.</text>
</comment>
<reference evidence="1 2" key="1">
    <citation type="submission" date="2019-03" db="EMBL/GenBank/DDBJ databases">
        <title>San Antonio Military Medical Center submission to MRSN (WRAIR), pending publication.</title>
        <authorList>
            <person name="Blyth D.M."/>
            <person name="Mccarthy S.L."/>
            <person name="Schall S.E."/>
            <person name="Stam J.A."/>
            <person name="Ong A.C."/>
            <person name="Mcgann P.T."/>
        </authorList>
    </citation>
    <scope>NUCLEOTIDE SEQUENCE [LARGE SCALE GENOMIC DNA]</scope>
    <source>
        <strain evidence="1 2">MRSN571793</strain>
    </source>
</reference>
<evidence type="ECO:0000313" key="2">
    <source>
        <dbReference type="Proteomes" id="UP000297861"/>
    </source>
</evidence>
<sequence>MKTLTAIFLSSLPFLLYSQVGINTEQPTSMLDINGDLRIRSVPVNNTQTNILVIESDGKVSQNQTLGLQTRKTFIRATGSTSMSLINLTILQGWYQIGFNTSAFDENSEYSTTTYLYTAKQDGIYDIYVQAKTESLVSAAEFGVGIFKRNVGETTYTLMAEETFLSVNINLGVTSIDVSPPIRSTRTLLKLKQGDAITFAVKVPLLSLKLVGGTSSFFSIYQVK</sequence>
<dbReference type="Proteomes" id="UP000297861">
    <property type="component" value="Unassembled WGS sequence"/>
</dbReference>
<keyword evidence="2" id="KW-1185">Reference proteome</keyword>
<gene>
    <name evidence="1" type="ORF">E2605_18805</name>
</gene>
<dbReference type="RefSeq" id="WP_026626201.1">
    <property type="nucleotide sequence ID" value="NZ_JAWZLG010000100.1"/>
</dbReference>
<dbReference type="InterPro" id="IPR008983">
    <property type="entry name" value="Tumour_necrosis_fac-like_dom"/>
</dbReference>
<name>A0A4Y8KYW2_9BACT</name>
<dbReference type="EMBL" id="SOML01000018">
    <property type="protein sequence ID" value="TFD92159.1"/>
    <property type="molecule type" value="Genomic_DNA"/>
</dbReference>